<feature type="compositionally biased region" description="Low complexity" evidence="2">
    <location>
        <begin position="13"/>
        <end position="26"/>
    </location>
</feature>
<dbReference type="Proteomes" id="UP001632038">
    <property type="component" value="Unassembled WGS sequence"/>
</dbReference>
<organism evidence="3 4">
    <name type="scientific">Castilleja foliolosa</name>
    <dbReference type="NCBI Taxonomy" id="1961234"/>
    <lineage>
        <taxon>Eukaryota</taxon>
        <taxon>Viridiplantae</taxon>
        <taxon>Streptophyta</taxon>
        <taxon>Embryophyta</taxon>
        <taxon>Tracheophyta</taxon>
        <taxon>Spermatophyta</taxon>
        <taxon>Magnoliopsida</taxon>
        <taxon>eudicotyledons</taxon>
        <taxon>Gunneridae</taxon>
        <taxon>Pentapetalae</taxon>
        <taxon>asterids</taxon>
        <taxon>lamiids</taxon>
        <taxon>Lamiales</taxon>
        <taxon>Orobanchaceae</taxon>
        <taxon>Pedicularideae</taxon>
        <taxon>Castillejinae</taxon>
        <taxon>Castilleja</taxon>
    </lineage>
</organism>
<protein>
    <submittedName>
        <fullName evidence="3">Uncharacterized protein</fullName>
    </submittedName>
</protein>
<feature type="compositionally biased region" description="Polar residues" evidence="2">
    <location>
        <begin position="239"/>
        <end position="253"/>
    </location>
</feature>
<feature type="compositionally biased region" description="Basic and acidic residues" evidence="2">
    <location>
        <begin position="105"/>
        <end position="115"/>
    </location>
</feature>
<feature type="compositionally biased region" description="Polar residues" evidence="2">
    <location>
        <begin position="148"/>
        <end position="162"/>
    </location>
</feature>
<sequence>MASSAFKSTTKRASIGGSSSDDSANRSLRRSRSLSRFSHPISPETETDYNKNAPRGKFVNAPRGKFVNTTRGTTTTPFPEISLDDLALELFSSSSKNDNESDGVVVERKEREGRSVSRGGEVGRWASDTASSRRKGRSVSRTRVDIVPNSSNPGGVNLISSDAGSRRRRSLSVARARGGVVPSSAASGAKNVISSGTGSRRRRSLSVAKFQINDSESEVDHSQNSSKRVAAKAPLNGNCLMSSAQKPTASSTRRLGRSRSHKDLSLLHDGYSSQSSSLTDEESKDFHFGKNGFEKIIRAVHAQKAGHPTEDDGLYEAMRKDLRSAVQEIRTELNQAMGRNQTALSSGDYLQSDHDFPGITDKYATKLEQLEKHKQDLLTEMLLEEQRGQEVSKMVQELPYSRTSAVAEKPSRARKKSSDRSRVSTRLTEEAERYFEDFICNMEDTDMSSYDGERSDRSSTLGPKMKKKDPTVTEAETYKTHAGFISHPTVEMDGIILPWLEWGSSPDKTNKVQSRVTPKPPQRNPEEDMVSLSESSNHSISSHSSWSPGLSFSPLVVKRENASKTTRVADDCISPRFDMDEYLKLRNNEELLFEVYRQQNRINSGGMLLCTGGGFY</sequence>
<feature type="region of interest" description="Disordered" evidence="2">
    <location>
        <begin position="94"/>
        <end position="283"/>
    </location>
</feature>
<proteinExistence type="predicted"/>
<feature type="region of interest" description="Disordered" evidence="2">
    <location>
        <begin position="401"/>
        <end position="425"/>
    </location>
</feature>
<reference evidence="4" key="1">
    <citation type="journal article" date="2024" name="IScience">
        <title>Strigolactones Initiate the Formation of Haustorium-like Structures in Castilleja.</title>
        <authorList>
            <person name="Buerger M."/>
            <person name="Peterson D."/>
            <person name="Chory J."/>
        </authorList>
    </citation>
    <scope>NUCLEOTIDE SEQUENCE [LARGE SCALE GENOMIC DNA]</scope>
</reference>
<evidence type="ECO:0000256" key="2">
    <source>
        <dbReference type="SAM" id="MobiDB-lite"/>
    </source>
</evidence>
<accession>A0ABD3BJD7</accession>
<keyword evidence="1" id="KW-0175">Coiled coil</keyword>
<dbReference type="EMBL" id="JAVIJP010000081">
    <property type="protein sequence ID" value="KAL3617548.1"/>
    <property type="molecule type" value="Genomic_DNA"/>
</dbReference>
<feature type="compositionally biased region" description="Low complexity" evidence="2">
    <location>
        <begin position="531"/>
        <end position="548"/>
    </location>
</feature>
<feature type="region of interest" description="Disordered" evidence="2">
    <location>
        <begin position="1"/>
        <end position="74"/>
    </location>
</feature>
<feature type="region of interest" description="Disordered" evidence="2">
    <location>
        <begin position="507"/>
        <end position="548"/>
    </location>
</feature>
<evidence type="ECO:0000313" key="3">
    <source>
        <dbReference type="EMBL" id="KAL3617548.1"/>
    </source>
</evidence>
<dbReference type="AlphaFoldDB" id="A0ABD3BJD7"/>
<feature type="region of interest" description="Disordered" evidence="2">
    <location>
        <begin position="446"/>
        <end position="472"/>
    </location>
</feature>
<feature type="coiled-coil region" evidence="1">
    <location>
        <begin position="315"/>
        <end position="387"/>
    </location>
</feature>
<feature type="compositionally biased region" description="Polar residues" evidence="2">
    <location>
        <begin position="1"/>
        <end position="12"/>
    </location>
</feature>
<feature type="compositionally biased region" description="Basic and acidic residues" evidence="2">
    <location>
        <begin position="416"/>
        <end position="425"/>
    </location>
</feature>
<keyword evidence="4" id="KW-1185">Reference proteome</keyword>
<comment type="caution">
    <text evidence="3">The sequence shown here is derived from an EMBL/GenBank/DDBJ whole genome shotgun (WGS) entry which is preliminary data.</text>
</comment>
<dbReference type="PANTHER" id="PTHR34466:SF1">
    <property type="entry name" value="OS06G0609800 PROTEIN"/>
    <property type="match status" value="1"/>
</dbReference>
<dbReference type="PANTHER" id="PTHR34466">
    <property type="entry name" value="OS11G0129800 PROTEIN"/>
    <property type="match status" value="1"/>
</dbReference>
<evidence type="ECO:0000313" key="4">
    <source>
        <dbReference type="Proteomes" id="UP001632038"/>
    </source>
</evidence>
<name>A0ABD3BJD7_9LAMI</name>
<gene>
    <name evidence="3" type="ORF">CASFOL_037869</name>
</gene>
<evidence type="ECO:0000256" key="1">
    <source>
        <dbReference type="SAM" id="Coils"/>
    </source>
</evidence>